<name>A0A8B6HH03_MYTGA</name>
<dbReference type="OrthoDB" id="427096at2759"/>
<keyword evidence="1" id="KW-0812">Transmembrane</keyword>
<keyword evidence="1" id="KW-0333">Golgi apparatus</keyword>
<dbReference type="EMBL" id="UYJE01009993">
    <property type="protein sequence ID" value="VDI78668.1"/>
    <property type="molecule type" value="Genomic_DNA"/>
</dbReference>
<dbReference type="Pfam" id="PF00852">
    <property type="entry name" value="Glyco_transf_10"/>
    <property type="match status" value="1"/>
</dbReference>
<comment type="similarity">
    <text evidence="1">Belongs to the glycosyltransferase 10 family.</text>
</comment>
<dbReference type="EC" id="2.4.1.-" evidence="1"/>
<proteinExistence type="inferred from homology"/>
<keyword evidence="1" id="KW-0808">Transferase</keyword>
<accession>A0A8B6HH03</accession>
<feature type="domain" description="Fucosyltransferase C-terminal" evidence="2">
    <location>
        <begin position="26"/>
        <end position="76"/>
    </location>
</feature>
<dbReference type="SUPFAM" id="SSF53756">
    <property type="entry name" value="UDP-Glycosyltransferase/glycogen phosphorylase"/>
    <property type="match status" value="1"/>
</dbReference>
<keyword evidence="4" id="KW-1185">Reference proteome</keyword>
<evidence type="ECO:0000313" key="4">
    <source>
        <dbReference type="Proteomes" id="UP000596742"/>
    </source>
</evidence>
<evidence type="ECO:0000256" key="1">
    <source>
        <dbReference type="RuleBase" id="RU003832"/>
    </source>
</evidence>
<keyword evidence="1" id="KW-0472">Membrane</keyword>
<dbReference type="AlphaFoldDB" id="A0A8B6HH03"/>
<dbReference type="GO" id="GO:0016757">
    <property type="term" value="F:glycosyltransferase activity"/>
    <property type="evidence" value="ECO:0007669"/>
    <property type="project" value="UniProtKB-UniRule"/>
</dbReference>
<dbReference type="InterPro" id="IPR055270">
    <property type="entry name" value="Glyco_tran_10_C"/>
</dbReference>
<dbReference type="Proteomes" id="UP000596742">
    <property type="component" value="Unassembled WGS sequence"/>
</dbReference>
<reference evidence="3" key="1">
    <citation type="submission" date="2018-11" db="EMBL/GenBank/DDBJ databases">
        <authorList>
            <person name="Alioto T."/>
            <person name="Alioto T."/>
        </authorList>
    </citation>
    <scope>NUCLEOTIDE SEQUENCE</scope>
</reference>
<keyword evidence="1" id="KW-0328">Glycosyltransferase</keyword>
<evidence type="ECO:0000313" key="3">
    <source>
        <dbReference type="EMBL" id="VDI78668.1"/>
    </source>
</evidence>
<gene>
    <name evidence="3" type="ORF">MGAL_10B033082</name>
</gene>
<evidence type="ECO:0000259" key="2">
    <source>
        <dbReference type="Pfam" id="PF00852"/>
    </source>
</evidence>
<protein>
    <recommendedName>
        <fullName evidence="1">Fucosyltransferase</fullName>
        <ecNumber evidence="1">2.4.1.-</ecNumber>
    </recommendedName>
</protein>
<dbReference type="GO" id="GO:0032580">
    <property type="term" value="C:Golgi cisterna membrane"/>
    <property type="evidence" value="ECO:0007669"/>
    <property type="project" value="UniProtKB-SubCell"/>
</dbReference>
<sequence length="94" mass="10904">MYEAIPNELHPNVSRINLPIYPAQYRDMMAYAVVSRCADDAERYRLVNELSQYLNVYYNGECGNLKCEIKHNSCLPPNTTDFVWLLKTVIVETT</sequence>
<organism evidence="3 4">
    <name type="scientific">Mytilus galloprovincialis</name>
    <name type="common">Mediterranean mussel</name>
    <dbReference type="NCBI Taxonomy" id="29158"/>
    <lineage>
        <taxon>Eukaryota</taxon>
        <taxon>Metazoa</taxon>
        <taxon>Spiralia</taxon>
        <taxon>Lophotrochozoa</taxon>
        <taxon>Mollusca</taxon>
        <taxon>Bivalvia</taxon>
        <taxon>Autobranchia</taxon>
        <taxon>Pteriomorphia</taxon>
        <taxon>Mytilida</taxon>
        <taxon>Mytiloidea</taxon>
        <taxon>Mytilidae</taxon>
        <taxon>Mytilinae</taxon>
        <taxon>Mytilus</taxon>
    </lineage>
</organism>
<comment type="subcellular location">
    <subcellularLocation>
        <location evidence="1">Golgi apparatus</location>
        <location evidence="1">Golgi stack membrane</location>
        <topology evidence="1">Single-pass type II membrane protein</topology>
    </subcellularLocation>
</comment>
<comment type="caution">
    <text evidence="3">The sequence shown here is derived from an EMBL/GenBank/DDBJ whole genome shotgun (WGS) entry which is preliminary data.</text>
</comment>